<dbReference type="SUPFAM" id="SSF47336">
    <property type="entry name" value="ACP-like"/>
    <property type="match status" value="1"/>
</dbReference>
<dbReference type="InterPro" id="IPR042099">
    <property type="entry name" value="ANL_N_sf"/>
</dbReference>
<dbReference type="Pfam" id="PF23562">
    <property type="entry name" value="AMP-binding_C_3"/>
    <property type="match status" value="1"/>
</dbReference>
<keyword evidence="1" id="KW-0596">Phosphopantetheine</keyword>
<gene>
    <name evidence="4" type="ORF">BDV28DRAFT_103686</name>
</gene>
<dbReference type="PROSITE" id="PS50075">
    <property type="entry name" value="CARRIER"/>
    <property type="match status" value="1"/>
</dbReference>
<dbReference type="PROSITE" id="PS00012">
    <property type="entry name" value="PHOSPHOPANTETHEINE"/>
    <property type="match status" value="1"/>
</dbReference>
<organism evidence="4 5">
    <name type="scientific">Aspergillus coremiiformis</name>
    <dbReference type="NCBI Taxonomy" id="138285"/>
    <lineage>
        <taxon>Eukaryota</taxon>
        <taxon>Fungi</taxon>
        <taxon>Dikarya</taxon>
        <taxon>Ascomycota</taxon>
        <taxon>Pezizomycotina</taxon>
        <taxon>Eurotiomycetes</taxon>
        <taxon>Eurotiomycetidae</taxon>
        <taxon>Eurotiales</taxon>
        <taxon>Aspergillaceae</taxon>
        <taxon>Aspergillus</taxon>
        <taxon>Aspergillus subgen. Circumdati</taxon>
    </lineage>
</organism>
<dbReference type="SUPFAM" id="SSF51735">
    <property type="entry name" value="NAD(P)-binding Rossmann-fold domains"/>
    <property type="match status" value="1"/>
</dbReference>
<dbReference type="AlphaFoldDB" id="A0A5N6Z8A7"/>
<protein>
    <recommendedName>
        <fullName evidence="3">Carrier domain-containing protein</fullName>
    </recommendedName>
</protein>
<sequence>MAEHDIPPIGKRLMIQVIDYLAEQDPERKVCAVPKGSEISDGFLDLTFRELANAVNYMAWWIVEAFGRSPNMETMAYIGANDIRYLVMVMACNKTGYKPLLSSSRNSDEAHIHLLEVTECSKLAYSAERSQRAMEIKALRPNLTTVEIPPSAEIFGNATVVYPVSKTFEEIRNDVAFIAHSSGTTGIPKPIKLTFGYFGALDAGAYIPIPPGRFAGVPDRLSKDDVILAAAPFFHLMGFSLLIISVFHGIRCVVAPDKPLSTEFLTSILNATKPTAVLLPPCVIEDMTLSQASLKALWNLKYVIWGGSSLAPDVGRKIREHTPLMGFMGMTEAGFILSLAPEEKDNWEYFEWWPTNGIEMELVDDNLYEMVIHRHDHPFLQPVFHTFPELNEYHTKDVYTRHPTKQNLWKLRGRLDDVITLSNGEKFNPVTMEKIIEGHALVARAIVVGDGRFQPALLIEPNWNQWSEASPAQDLITHIWPAIQEANRINPAHGRIMKNKIGVASKRKPFQTTPKGSTQRRLVTHDYEKEIENIYAQRDGDIIGYQLPEVADLSSIMAFVRNMVSDTLGFSSFTDQTNFYSLGLDSLQTMQLSGTFQGSICSYRPSTKFKAITPQSIYGNPTVEQLAIFIYEITSNAKQSMASRSEKIDALVQKYTADLPVHEADASKMTNQYTVILTGSTGSLGSYLLNALLADPTVVKVYCLNRSEAKDRQVKSFQEKGLKSNLTQERVEFLVASFGEEKLGISGPKYEEMLRTVDTVIHNAWRMDFNISVDSFEDIHIRGVRHLIDFSMQSTHHAHIHFMSSIGTIGGWKLTHGSSVPEMPLEDCDVALHQGYAEAKYICERICLAASQKAGVPTSILRLGQIAGPTTENGIWNRHEWLPLIVATSKAMGKIPRTLGSMPVEWIPVDTLATMIMEIIRKRSTTQVDTRCSVFHLVNPSATSWESLLPSIQARYDVQPIEMSEWVNELESITNPSPADVAAKPALKLLRFYQGLVEGEGALSAPIEVEKTKEASMTMKSMRPISTELMANWVRQWGF</sequence>
<dbReference type="PROSITE" id="PS00455">
    <property type="entry name" value="AMP_BINDING"/>
    <property type="match status" value="1"/>
</dbReference>
<dbReference type="InterPro" id="IPR006162">
    <property type="entry name" value="Ppantetheine_attach_site"/>
</dbReference>
<dbReference type="InterPro" id="IPR009081">
    <property type="entry name" value="PP-bd_ACP"/>
</dbReference>
<dbReference type="OrthoDB" id="429813at2759"/>
<name>A0A5N6Z8A7_9EURO</name>
<dbReference type="InterPro" id="IPR000873">
    <property type="entry name" value="AMP-dep_synth/lig_dom"/>
</dbReference>
<evidence type="ECO:0000313" key="5">
    <source>
        <dbReference type="Proteomes" id="UP000327118"/>
    </source>
</evidence>
<dbReference type="PANTHER" id="PTHR43439:SF2">
    <property type="entry name" value="ENZYME, PUTATIVE (JCVI)-RELATED"/>
    <property type="match status" value="1"/>
</dbReference>
<evidence type="ECO:0000313" key="4">
    <source>
        <dbReference type="EMBL" id="KAE8353638.1"/>
    </source>
</evidence>
<dbReference type="InterPro" id="IPR036291">
    <property type="entry name" value="NAD(P)-bd_dom_sf"/>
</dbReference>
<accession>A0A5N6Z8A7</accession>
<dbReference type="SUPFAM" id="SSF56801">
    <property type="entry name" value="Acetyl-CoA synthetase-like"/>
    <property type="match status" value="1"/>
</dbReference>
<evidence type="ECO:0000256" key="2">
    <source>
        <dbReference type="ARBA" id="ARBA00022553"/>
    </source>
</evidence>
<dbReference type="EMBL" id="ML739092">
    <property type="protein sequence ID" value="KAE8353638.1"/>
    <property type="molecule type" value="Genomic_DNA"/>
</dbReference>
<keyword evidence="5" id="KW-1185">Reference proteome</keyword>
<dbReference type="InterPro" id="IPR013120">
    <property type="entry name" value="FAR_NAD-bd"/>
</dbReference>
<dbReference type="Pfam" id="PF00550">
    <property type="entry name" value="PP-binding"/>
    <property type="match status" value="1"/>
</dbReference>
<keyword evidence="2" id="KW-0597">Phosphoprotein</keyword>
<dbReference type="Pfam" id="PF00501">
    <property type="entry name" value="AMP-binding"/>
    <property type="match status" value="1"/>
</dbReference>
<dbReference type="Gene3D" id="3.40.50.720">
    <property type="entry name" value="NAD(P)-binding Rossmann-like Domain"/>
    <property type="match status" value="1"/>
</dbReference>
<reference evidence="5" key="1">
    <citation type="submission" date="2019-04" db="EMBL/GenBank/DDBJ databases">
        <title>Friends and foes A comparative genomics studyof 23 Aspergillus species from section Flavi.</title>
        <authorList>
            <consortium name="DOE Joint Genome Institute"/>
            <person name="Kjaerbolling I."/>
            <person name="Vesth T."/>
            <person name="Frisvad J.C."/>
            <person name="Nybo J.L."/>
            <person name="Theobald S."/>
            <person name="Kildgaard S."/>
            <person name="Isbrandt T."/>
            <person name="Kuo A."/>
            <person name="Sato A."/>
            <person name="Lyhne E.K."/>
            <person name="Kogle M.E."/>
            <person name="Wiebenga A."/>
            <person name="Kun R.S."/>
            <person name="Lubbers R.J."/>
            <person name="Makela M.R."/>
            <person name="Barry K."/>
            <person name="Chovatia M."/>
            <person name="Clum A."/>
            <person name="Daum C."/>
            <person name="Haridas S."/>
            <person name="He G."/>
            <person name="LaButti K."/>
            <person name="Lipzen A."/>
            <person name="Mondo S."/>
            <person name="Riley R."/>
            <person name="Salamov A."/>
            <person name="Simmons B.A."/>
            <person name="Magnuson J.K."/>
            <person name="Henrissat B."/>
            <person name="Mortensen U.H."/>
            <person name="Larsen T.O."/>
            <person name="Devries R.P."/>
            <person name="Grigoriev I.V."/>
            <person name="Machida M."/>
            <person name="Baker S.E."/>
            <person name="Andersen M.R."/>
        </authorList>
    </citation>
    <scope>NUCLEOTIDE SEQUENCE [LARGE SCALE GENOMIC DNA]</scope>
    <source>
        <strain evidence="5">CBS 553.77</strain>
    </source>
</reference>
<evidence type="ECO:0000259" key="3">
    <source>
        <dbReference type="PROSITE" id="PS50075"/>
    </source>
</evidence>
<dbReference type="Proteomes" id="UP000327118">
    <property type="component" value="Unassembled WGS sequence"/>
</dbReference>
<dbReference type="InterPro" id="IPR020845">
    <property type="entry name" value="AMP-binding_CS"/>
</dbReference>
<evidence type="ECO:0000256" key="1">
    <source>
        <dbReference type="ARBA" id="ARBA00022450"/>
    </source>
</evidence>
<dbReference type="Pfam" id="PF07993">
    <property type="entry name" value="NAD_binding_4"/>
    <property type="match status" value="1"/>
</dbReference>
<feature type="domain" description="Carrier" evidence="3">
    <location>
        <begin position="551"/>
        <end position="634"/>
    </location>
</feature>
<dbReference type="InterPro" id="IPR051414">
    <property type="entry name" value="Adenylate-forming_Reductase"/>
</dbReference>
<dbReference type="Gene3D" id="3.40.50.12780">
    <property type="entry name" value="N-terminal domain of ligase-like"/>
    <property type="match status" value="1"/>
</dbReference>
<dbReference type="Gene3D" id="1.10.1200.10">
    <property type="entry name" value="ACP-like"/>
    <property type="match status" value="1"/>
</dbReference>
<dbReference type="PANTHER" id="PTHR43439">
    <property type="entry name" value="PHENYLACETATE-COENZYME A LIGASE"/>
    <property type="match status" value="1"/>
</dbReference>
<proteinExistence type="predicted"/>
<dbReference type="InterPro" id="IPR036736">
    <property type="entry name" value="ACP-like_sf"/>
</dbReference>